<dbReference type="NCBIfam" id="NF040570">
    <property type="entry name" value="guided_TnpB"/>
    <property type="match status" value="1"/>
</dbReference>
<comment type="caution">
    <text evidence="8">The sequence shown here is derived from an EMBL/GenBank/DDBJ whole genome shotgun (WGS) entry which is preliminary data.</text>
</comment>
<dbReference type="GO" id="GO:0003677">
    <property type="term" value="F:DNA binding"/>
    <property type="evidence" value="ECO:0007669"/>
    <property type="project" value="UniProtKB-KW"/>
</dbReference>
<dbReference type="GO" id="GO:0006310">
    <property type="term" value="P:DNA recombination"/>
    <property type="evidence" value="ECO:0007669"/>
    <property type="project" value="UniProtKB-KW"/>
</dbReference>
<evidence type="ECO:0000259" key="7">
    <source>
        <dbReference type="Pfam" id="PF07282"/>
    </source>
</evidence>
<keyword evidence="3" id="KW-0815">Transposition</keyword>
<keyword evidence="4" id="KW-0238">DNA-binding</keyword>
<dbReference type="PANTHER" id="PTHR30405:SF25">
    <property type="entry name" value="RNA-GUIDED DNA ENDONUCLEASE INSQ-RELATED"/>
    <property type="match status" value="1"/>
</dbReference>
<dbReference type="PANTHER" id="PTHR30405">
    <property type="entry name" value="TRANSPOSASE"/>
    <property type="match status" value="1"/>
</dbReference>
<feature type="domain" description="Probable transposase IS891/IS1136/IS1341" evidence="6">
    <location>
        <begin position="155"/>
        <end position="264"/>
    </location>
</feature>
<comment type="similarity">
    <text evidence="2">In the N-terminal section; belongs to the transposase 2 family.</text>
</comment>
<comment type="similarity">
    <text evidence="1">In the C-terminal section; belongs to the transposase 35 family.</text>
</comment>
<evidence type="ECO:0000256" key="2">
    <source>
        <dbReference type="ARBA" id="ARBA00011044"/>
    </source>
</evidence>
<evidence type="ECO:0000259" key="6">
    <source>
        <dbReference type="Pfam" id="PF01385"/>
    </source>
</evidence>
<reference evidence="8" key="1">
    <citation type="journal article" date="2015" name="Nature">
        <title>Complex archaea that bridge the gap between prokaryotes and eukaryotes.</title>
        <authorList>
            <person name="Spang A."/>
            <person name="Saw J.H."/>
            <person name="Jorgensen S.L."/>
            <person name="Zaremba-Niedzwiedzka K."/>
            <person name="Martijn J."/>
            <person name="Lind A.E."/>
            <person name="van Eijk R."/>
            <person name="Schleper C."/>
            <person name="Guy L."/>
            <person name="Ettema T.J."/>
        </authorList>
    </citation>
    <scope>NUCLEOTIDE SEQUENCE</scope>
</reference>
<sequence length="418" mass="48966">YAKKFLPINTYPKIDQKYSKYKDKVLSPWLYNTPSQILRNSAVNWFKTYQNFLKGLCKKPKRKKKSNKGSIHLTKELFYFEKISKNVIRLFIGTKKNTIGYLTLKIHRSFKEPTSIRIKKRNGKYLVSFCYEDGLDESELLSQKDHLNYLKKYSRKDLEDQTIGIDLGVKIPVQAGDDVFDFSEEQKNRKKAKEKYIKRCQKTLSRKKKGSKRWQRQKHKIAKAYDKISNIRKDFCHKTSFSIVNNEKTKVIIFEDLKTQNMTKKPEAKKDEKTQKWLPNKRKSKAALNRAILDKNWHQVVTFVKYKAYRAEKAVFKISAHYTSQECANCGHTHSNNRKKQDVFICENCSYVDNADHNAAKVIKKRAINLILDSGTELSKRGVLLDRGRRAENKTRKANANRAHGYEMSKKMVKAKVA</sequence>
<keyword evidence="5" id="KW-0233">DNA recombination</keyword>
<dbReference type="AlphaFoldDB" id="A0A0F9E5G6"/>
<dbReference type="Pfam" id="PF07282">
    <property type="entry name" value="Cas12f1-like_TNB"/>
    <property type="match status" value="1"/>
</dbReference>
<evidence type="ECO:0000256" key="3">
    <source>
        <dbReference type="ARBA" id="ARBA00022578"/>
    </source>
</evidence>
<accession>A0A0F9E5G6</accession>
<dbReference type="Pfam" id="PF01385">
    <property type="entry name" value="OrfB_IS605"/>
    <property type="match status" value="1"/>
</dbReference>
<dbReference type="InterPro" id="IPR001959">
    <property type="entry name" value="Transposase"/>
</dbReference>
<evidence type="ECO:0000256" key="5">
    <source>
        <dbReference type="ARBA" id="ARBA00023172"/>
    </source>
</evidence>
<name>A0A0F9E5G6_9ZZZZ</name>
<organism evidence="8">
    <name type="scientific">marine sediment metagenome</name>
    <dbReference type="NCBI Taxonomy" id="412755"/>
    <lineage>
        <taxon>unclassified sequences</taxon>
        <taxon>metagenomes</taxon>
        <taxon>ecological metagenomes</taxon>
    </lineage>
</organism>
<dbReference type="InterPro" id="IPR051399">
    <property type="entry name" value="RNA-guided_DNA_endo/Transpos"/>
</dbReference>
<proteinExistence type="inferred from homology"/>
<feature type="domain" description="Cas12f1-like TNB" evidence="7">
    <location>
        <begin position="297"/>
        <end position="363"/>
    </location>
</feature>
<gene>
    <name evidence="8" type="ORF">LCGC14_2195150</name>
</gene>
<dbReference type="GO" id="GO:0032196">
    <property type="term" value="P:transposition"/>
    <property type="evidence" value="ECO:0007669"/>
    <property type="project" value="UniProtKB-KW"/>
</dbReference>
<dbReference type="InterPro" id="IPR010095">
    <property type="entry name" value="Cas12f1-like_TNB"/>
</dbReference>
<evidence type="ECO:0000313" key="8">
    <source>
        <dbReference type="EMBL" id="KKL61451.1"/>
    </source>
</evidence>
<feature type="non-terminal residue" evidence="8">
    <location>
        <position position="1"/>
    </location>
</feature>
<evidence type="ECO:0000256" key="1">
    <source>
        <dbReference type="ARBA" id="ARBA00008761"/>
    </source>
</evidence>
<evidence type="ECO:0000256" key="4">
    <source>
        <dbReference type="ARBA" id="ARBA00023125"/>
    </source>
</evidence>
<protein>
    <recommendedName>
        <fullName evidence="9">Transposase IS891/IS1136/IS1341 domain-containing protein</fullName>
    </recommendedName>
</protein>
<dbReference type="EMBL" id="LAZR01028814">
    <property type="protein sequence ID" value="KKL61451.1"/>
    <property type="molecule type" value="Genomic_DNA"/>
</dbReference>
<evidence type="ECO:0008006" key="9">
    <source>
        <dbReference type="Google" id="ProtNLM"/>
    </source>
</evidence>